<feature type="region of interest" description="Disordered" evidence="1">
    <location>
        <begin position="37"/>
        <end position="77"/>
    </location>
</feature>
<accession>A0A2S9H467</accession>
<comment type="caution">
    <text evidence="2">The sequence shown here is derived from an EMBL/GenBank/DDBJ whole genome shotgun (WGS) entry which is preliminary data.</text>
</comment>
<proteinExistence type="predicted"/>
<gene>
    <name evidence="2" type="ORF">S2091_0777</name>
</gene>
<dbReference type="EMBL" id="PUGF01000002">
    <property type="protein sequence ID" value="PRC94774.1"/>
    <property type="molecule type" value="Genomic_DNA"/>
</dbReference>
<evidence type="ECO:0000313" key="3">
    <source>
        <dbReference type="Proteomes" id="UP000237839"/>
    </source>
</evidence>
<sequence>MKFFSRLSWIALVAGIMFCISACGQKGRLVVPVKPPAVSTPYPVATPKENTENGADSEIKPEAAASTPEVSTPPNKD</sequence>
<feature type="compositionally biased region" description="Polar residues" evidence="1">
    <location>
        <begin position="68"/>
        <end position="77"/>
    </location>
</feature>
<name>A0A2S9H467_9BURK</name>
<reference evidence="2 3" key="1">
    <citation type="submission" date="2018-02" db="EMBL/GenBank/DDBJ databases">
        <title>Solimicrobium silvestre gen. nov., sp. nov., isolated from alpine forest soil.</title>
        <authorList>
            <person name="Margesin R."/>
            <person name="Albuquerque L."/>
            <person name="Zhang D.-C."/>
            <person name="Froufe H.J.C."/>
            <person name="Severino R."/>
            <person name="Roxo I."/>
            <person name="Egas C."/>
            <person name="Da Costa M.S."/>
        </authorList>
    </citation>
    <scope>NUCLEOTIDE SEQUENCE [LARGE SCALE GENOMIC DNA]</scope>
    <source>
        <strain evidence="2 3">S20-91</strain>
    </source>
</reference>
<keyword evidence="3" id="KW-1185">Reference proteome</keyword>
<dbReference type="RefSeq" id="WP_105530470.1">
    <property type="nucleotide sequence ID" value="NZ_PUGF01000002.1"/>
</dbReference>
<dbReference type="AlphaFoldDB" id="A0A2S9H467"/>
<dbReference type="Proteomes" id="UP000237839">
    <property type="component" value="Unassembled WGS sequence"/>
</dbReference>
<dbReference type="OrthoDB" id="8780485at2"/>
<evidence type="ECO:0000256" key="1">
    <source>
        <dbReference type="SAM" id="MobiDB-lite"/>
    </source>
</evidence>
<evidence type="ECO:0000313" key="2">
    <source>
        <dbReference type="EMBL" id="PRC94774.1"/>
    </source>
</evidence>
<organism evidence="2 3">
    <name type="scientific">Solimicrobium silvestre</name>
    <dbReference type="NCBI Taxonomy" id="2099400"/>
    <lineage>
        <taxon>Bacteria</taxon>
        <taxon>Pseudomonadati</taxon>
        <taxon>Pseudomonadota</taxon>
        <taxon>Betaproteobacteria</taxon>
        <taxon>Burkholderiales</taxon>
        <taxon>Oxalobacteraceae</taxon>
        <taxon>Solimicrobium</taxon>
    </lineage>
</organism>
<protein>
    <recommendedName>
        <fullName evidence="4">Prokaryotic lipoprotein-attachment site</fullName>
    </recommendedName>
</protein>
<evidence type="ECO:0008006" key="4">
    <source>
        <dbReference type="Google" id="ProtNLM"/>
    </source>
</evidence>